<keyword evidence="12" id="KW-1185">Reference proteome</keyword>
<evidence type="ECO:0000256" key="8">
    <source>
        <dbReference type="ARBA" id="ARBA00048617"/>
    </source>
</evidence>
<dbReference type="GO" id="GO:0006782">
    <property type="term" value="P:protoporphyrinogen IX biosynthetic process"/>
    <property type="evidence" value="ECO:0007669"/>
    <property type="project" value="UniProtKB-UniRule"/>
</dbReference>
<evidence type="ECO:0000256" key="4">
    <source>
        <dbReference type="ARBA" id="ARBA00023239"/>
    </source>
</evidence>
<dbReference type="Gene3D" id="3.40.50.10090">
    <property type="match status" value="2"/>
</dbReference>
<dbReference type="InterPro" id="IPR003754">
    <property type="entry name" value="4pyrrol_synth_uPrphyn_synth"/>
</dbReference>
<dbReference type="RefSeq" id="WP_182583147.1">
    <property type="nucleotide sequence ID" value="NZ_JABVCQ010000008.1"/>
</dbReference>
<organism evidence="11 12">
    <name type="scientific">Thiospirillum jenense</name>
    <dbReference type="NCBI Taxonomy" id="1653858"/>
    <lineage>
        <taxon>Bacteria</taxon>
        <taxon>Pseudomonadati</taxon>
        <taxon>Pseudomonadota</taxon>
        <taxon>Gammaproteobacteria</taxon>
        <taxon>Chromatiales</taxon>
        <taxon>Chromatiaceae</taxon>
        <taxon>Thiospirillum</taxon>
    </lineage>
</organism>
<accession>A0A839HBR8</accession>
<dbReference type="AlphaFoldDB" id="A0A839HBR8"/>
<dbReference type="InterPro" id="IPR036108">
    <property type="entry name" value="4pyrrol_syn_uPrphyn_synt_sf"/>
</dbReference>
<dbReference type="EC" id="4.2.1.75" evidence="3 9"/>
<dbReference type="PANTHER" id="PTHR38042:SF1">
    <property type="entry name" value="UROPORPHYRINOGEN-III SYNTHASE, CHLOROPLASTIC"/>
    <property type="match status" value="1"/>
</dbReference>
<evidence type="ECO:0000256" key="7">
    <source>
        <dbReference type="ARBA" id="ARBA00040167"/>
    </source>
</evidence>
<feature type="domain" description="Tetrapyrrole biosynthesis uroporphyrinogen III synthase" evidence="10">
    <location>
        <begin position="26"/>
        <end position="246"/>
    </location>
</feature>
<comment type="function">
    <text evidence="6 9">Catalyzes cyclization of the linear tetrapyrrole, hydroxymethylbilane, to the macrocyclic uroporphyrinogen III.</text>
</comment>
<comment type="caution">
    <text evidence="11">The sequence shown here is derived from an EMBL/GenBank/DDBJ whole genome shotgun (WGS) entry which is preliminary data.</text>
</comment>
<keyword evidence="4 9" id="KW-0456">Lyase</keyword>
<dbReference type="Pfam" id="PF02602">
    <property type="entry name" value="HEM4"/>
    <property type="match status" value="1"/>
</dbReference>
<comment type="pathway">
    <text evidence="1 9">Porphyrin-containing compound metabolism; protoporphyrin-IX biosynthesis; coproporphyrinogen-III from 5-aminolevulinate: step 3/4.</text>
</comment>
<proteinExistence type="inferred from homology"/>
<name>A0A839HBR8_9GAMM</name>
<comment type="similarity">
    <text evidence="2 9">Belongs to the uroporphyrinogen-III synthase family.</text>
</comment>
<dbReference type="GO" id="GO:0006780">
    <property type="term" value="P:uroporphyrinogen III biosynthetic process"/>
    <property type="evidence" value="ECO:0007669"/>
    <property type="project" value="UniProtKB-UniRule"/>
</dbReference>
<evidence type="ECO:0000259" key="10">
    <source>
        <dbReference type="Pfam" id="PF02602"/>
    </source>
</evidence>
<dbReference type="SUPFAM" id="SSF69618">
    <property type="entry name" value="HemD-like"/>
    <property type="match status" value="1"/>
</dbReference>
<protein>
    <recommendedName>
        <fullName evidence="7 9">Uroporphyrinogen-III synthase</fullName>
        <ecNumber evidence="3 9">4.2.1.75</ecNumber>
    </recommendedName>
</protein>
<comment type="catalytic activity">
    <reaction evidence="8 9">
        <text>hydroxymethylbilane = uroporphyrinogen III + H2O</text>
        <dbReference type="Rhea" id="RHEA:18965"/>
        <dbReference type="ChEBI" id="CHEBI:15377"/>
        <dbReference type="ChEBI" id="CHEBI:57308"/>
        <dbReference type="ChEBI" id="CHEBI:57845"/>
        <dbReference type="EC" id="4.2.1.75"/>
    </reaction>
</comment>
<dbReference type="CDD" id="cd06578">
    <property type="entry name" value="HemD"/>
    <property type="match status" value="1"/>
</dbReference>
<gene>
    <name evidence="11" type="ORF">HUK38_05150</name>
</gene>
<evidence type="ECO:0000313" key="11">
    <source>
        <dbReference type="EMBL" id="MBB1125620.1"/>
    </source>
</evidence>
<evidence type="ECO:0000256" key="3">
    <source>
        <dbReference type="ARBA" id="ARBA00013109"/>
    </source>
</evidence>
<dbReference type="UniPathway" id="UPA00251">
    <property type="reaction ID" value="UER00320"/>
</dbReference>
<evidence type="ECO:0000256" key="6">
    <source>
        <dbReference type="ARBA" id="ARBA00037589"/>
    </source>
</evidence>
<evidence type="ECO:0000256" key="5">
    <source>
        <dbReference type="ARBA" id="ARBA00023244"/>
    </source>
</evidence>
<dbReference type="Proteomes" id="UP000548632">
    <property type="component" value="Unassembled WGS sequence"/>
</dbReference>
<sequence>MNAPCDLSGQVILVTRPAEQAAGLCQLIHTAGGVAQSFPTVIIRPGRQMTAAQALLRATWDVWIFVSRNAVNYALPLLPDQRLPTDVALAAVGAGTAVALRQAGRVPDLIPANQKFDSEGLLALRQLRHVKGQRILIVRGEGGRAVLAETLMQRGAEVAYAEVYRRALPEVEVKPLIAEWRRSLNLLTATSDEILNNLYQLVPEADQAWLRSLPLAVFSERTAATAMQLGFRVVAVASEASDAALLEALCRLVTMRPRLPMPKRLVATVN</sequence>
<reference evidence="11 12" key="1">
    <citation type="journal article" date="2020" name="Arch. Microbiol.">
        <title>The genome sequence of the giant phototrophic gammaproteobacterium Thiospirillum jenense gives insight into its physiological properties and phylogenetic relationships.</title>
        <authorList>
            <person name="Imhoff J.F."/>
            <person name="Meyer T.E."/>
            <person name="Kyndt J.A."/>
        </authorList>
    </citation>
    <scope>NUCLEOTIDE SEQUENCE [LARGE SCALE GENOMIC DNA]</scope>
    <source>
        <strain evidence="11 12">DSM 216</strain>
    </source>
</reference>
<evidence type="ECO:0000256" key="9">
    <source>
        <dbReference type="RuleBase" id="RU366031"/>
    </source>
</evidence>
<dbReference type="GO" id="GO:0004852">
    <property type="term" value="F:uroporphyrinogen-III synthase activity"/>
    <property type="evidence" value="ECO:0007669"/>
    <property type="project" value="UniProtKB-UniRule"/>
</dbReference>
<dbReference type="InterPro" id="IPR039793">
    <property type="entry name" value="UROS/Hem4"/>
</dbReference>
<keyword evidence="5 9" id="KW-0627">Porphyrin biosynthesis</keyword>
<dbReference type="PANTHER" id="PTHR38042">
    <property type="entry name" value="UROPORPHYRINOGEN-III SYNTHASE, CHLOROPLASTIC"/>
    <property type="match status" value="1"/>
</dbReference>
<evidence type="ECO:0000256" key="2">
    <source>
        <dbReference type="ARBA" id="ARBA00008133"/>
    </source>
</evidence>
<dbReference type="EMBL" id="JABVCQ010000008">
    <property type="protein sequence ID" value="MBB1125620.1"/>
    <property type="molecule type" value="Genomic_DNA"/>
</dbReference>
<evidence type="ECO:0000256" key="1">
    <source>
        <dbReference type="ARBA" id="ARBA00004772"/>
    </source>
</evidence>
<evidence type="ECO:0000313" key="12">
    <source>
        <dbReference type="Proteomes" id="UP000548632"/>
    </source>
</evidence>